<dbReference type="GO" id="GO:0005737">
    <property type="term" value="C:cytoplasm"/>
    <property type="evidence" value="ECO:0000318"/>
    <property type="project" value="GO_Central"/>
</dbReference>
<dbReference type="SMART" id="SM00709">
    <property type="entry name" value="Zpr1"/>
    <property type="match status" value="2"/>
</dbReference>
<sequence length="487" mass="53512">MQCETERIIQLQHFKFKPDFVTRRNTRVTMATEEQATSQPLFKNISGDLDDLEATEIESLCVNCEENGTTKLLLTRIPFFKSVVISSFDCPHCHYTNNEIQPASALQPQGCIHEVEIRTEKDMDRQVIRTNSASVRIPELDFEIPGFTQKGSLSTVEGVLQRAVEGLEQEQPLRKALQPDVAVQIGAFIEKLKNISRPFHLVVNDPSGNSFIENPLAPKADPAMKISHYERTKEQCQALGYADSDPAANGDAPPAAVTNDDVDDDVAPPEEVYEFAVNCSNCDAPAKCRMKPINIPFFKEVIIMAMACDACGTKTNEIKSGGGIEDKGRQITLKMTDISDLSRDVLRSGTCSLEIPELDFGHEPISSQGGKFTTVEGLLADVKGALHRDNPLVFGDSAAAPGQNSMKSFIDRLDTVIAGDLFVTIILRDPTGNSYLQNVYAPETDPEMTIEDFDRTEEENDNLGVTDMKTENYVGQEGDGAQNAPAS</sequence>
<evidence type="ECO:0000256" key="1">
    <source>
        <dbReference type="ARBA" id="ARBA00008354"/>
    </source>
</evidence>
<keyword evidence="2" id="KW-0479">Metal-binding</keyword>
<dbReference type="FunFam" id="2.60.120.1040:FF:000006">
    <property type="entry name" value="Zinc finger protein zpr1"/>
    <property type="match status" value="1"/>
</dbReference>
<dbReference type="CTD" id="8882"/>
<evidence type="ECO:0000256" key="3">
    <source>
        <dbReference type="ARBA" id="ARBA00022771"/>
    </source>
</evidence>
<proteinExistence type="inferred from homology"/>
<reference evidence="8" key="1">
    <citation type="submission" date="2015-02" db="EMBL/GenBank/DDBJ databases">
        <title>Genome sequencing for Strongylocentrotus purpuratus.</title>
        <authorList>
            <person name="Murali S."/>
            <person name="Liu Y."/>
            <person name="Vee V."/>
            <person name="English A."/>
            <person name="Wang M."/>
            <person name="Skinner E."/>
            <person name="Han Y."/>
            <person name="Muzny D.M."/>
            <person name="Worley K.C."/>
            <person name="Gibbs R.A."/>
        </authorList>
    </citation>
    <scope>NUCLEOTIDE SEQUENCE</scope>
</reference>
<dbReference type="KEGG" id="spu:100891249"/>
<accession>A0A7M7SVC3</accession>
<dbReference type="NCBIfam" id="TIGR00310">
    <property type="entry name" value="ZPR1_znf"/>
    <property type="match status" value="2"/>
</dbReference>
<keyword evidence="3" id="KW-0863">Zinc-finger</keyword>
<dbReference type="Gene3D" id="2.20.25.420">
    <property type="entry name" value="ZPR1, zinc finger domain"/>
    <property type="match status" value="2"/>
</dbReference>
<dbReference type="AlphaFoldDB" id="A0A7M7SVC3"/>
<evidence type="ECO:0000313" key="7">
    <source>
        <dbReference type="EnsemblMetazoa" id="XP_030833915"/>
    </source>
</evidence>
<dbReference type="RefSeq" id="XP_030833915.1">
    <property type="nucleotide sequence ID" value="XM_030978055.1"/>
</dbReference>
<organism evidence="7 8">
    <name type="scientific">Strongylocentrotus purpuratus</name>
    <name type="common">Purple sea urchin</name>
    <dbReference type="NCBI Taxonomy" id="7668"/>
    <lineage>
        <taxon>Eukaryota</taxon>
        <taxon>Metazoa</taxon>
        <taxon>Echinodermata</taxon>
        <taxon>Eleutherozoa</taxon>
        <taxon>Echinozoa</taxon>
        <taxon>Echinoidea</taxon>
        <taxon>Euechinoidea</taxon>
        <taxon>Echinacea</taxon>
        <taxon>Camarodonta</taxon>
        <taxon>Echinidea</taxon>
        <taxon>Strongylocentrotidae</taxon>
        <taxon>Strongylocentrotus</taxon>
    </lineage>
</organism>
<dbReference type="GO" id="GO:0005634">
    <property type="term" value="C:nucleus"/>
    <property type="evidence" value="ECO:0000318"/>
    <property type="project" value="GO_Central"/>
</dbReference>
<feature type="region of interest" description="Disordered" evidence="5">
    <location>
        <begin position="457"/>
        <end position="487"/>
    </location>
</feature>
<dbReference type="GeneID" id="100891249"/>
<comment type="similarity">
    <text evidence="1">Belongs to the ZPR1 family.</text>
</comment>
<protein>
    <recommendedName>
        <fullName evidence="6">Zinc finger ZPR1-type domain-containing protein</fullName>
    </recommendedName>
</protein>
<dbReference type="FunFam" id="2.60.120.1040:FF:000002">
    <property type="entry name" value="zinc finger protein ZPR1"/>
    <property type="match status" value="1"/>
</dbReference>
<evidence type="ECO:0000313" key="8">
    <source>
        <dbReference type="Proteomes" id="UP000007110"/>
    </source>
</evidence>
<dbReference type="PANTHER" id="PTHR10876">
    <property type="entry name" value="ZINC FINGER PROTEIN ZPR1"/>
    <property type="match status" value="1"/>
</dbReference>
<keyword evidence="8" id="KW-1185">Reference proteome</keyword>
<dbReference type="GO" id="GO:0008270">
    <property type="term" value="F:zinc ion binding"/>
    <property type="evidence" value="ECO:0007669"/>
    <property type="project" value="UniProtKB-KW"/>
</dbReference>
<dbReference type="InterPro" id="IPR004457">
    <property type="entry name" value="Znf_ZPR1"/>
</dbReference>
<dbReference type="InterPro" id="IPR042451">
    <property type="entry name" value="ZPR1_A/B_dom"/>
</dbReference>
<dbReference type="FunFam" id="2.20.25.420:FF:000001">
    <property type="entry name" value="Zinc finger protein ZPR1"/>
    <property type="match status" value="1"/>
</dbReference>
<dbReference type="EnsemblMetazoa" id="XM_030978055">
    <property type="protein sequence ID" value="XP_030833915"/>
    <property type="gene ID" value="LOC100891249"/>
</dbReference>
<dbReference type="InterPro" id="IPR056180">
    <property type="entry name" value="ZPR1_jr_dom"/>
</dbReference>
<dbReference type="InterPro" id="IPR040141">
    <property type="entry name" value="ZPR1"/>
</dbReference>
<dbReference type="FunFam" id="2.20.25.420:FF:000002">
    <property type="entry name" value="Zinc finger protein ZPR1"/>
    <property type="match status" value="1"/>
</dbReference>
<dbReference type="Proteomes" id="UP000007110">
    <property type="component" value="Unassembled WGS sequence"/>
</dbReference>
<evidence type="ECO:0000256" key="2">
    <source>
        <dbReference type="ARBA" id="ARBA00022723"/>
    </source>
</evidence>
<dbReference type="Pfam" id="PF22794">
    <property type="entry name" value="jr-ZPR1"/>
    <property type="match status" value="2"/>
</dbReference>
<feature type="domain" description="Zinc finger ZPR1-type" evidence="6">
    <location>
        <begin position="59"/>
        <end position="214"/>
    </location>
</feature>
<evidence type="ECO:0000256" key="5">
    <source>
        <dbReference type="SAM" id="MobiDB-lite"/>
    </source>
</evidence>
<dbReference type="PANTHER" id="PTHR10876:SF0">
    <property type="entry name" value="ZINC FINGER PROTEIN ZPR1"/>
    <property type="match status" value="1"/>
</dbReference>
<dbReference type="Pfam" id="PF03367">
    <property type="entry name" value="Zn_ribbon_ZPR1"/>
    <property type="match status" value="2"/>
</dbReference>
<name>A0A7M7SVC3_STRPU</name>
<evidence type="ECO:0000259" key="6">
    <source>
        <dbReference type="SMART" id="SM00709"/>
    </source>
</evidence>
<feature type="domain" description="Zinc finger ZPR1-type" evidence="6">
    <location>
        <begin position="277"/>
        <end position="438"/>
    </location>
</feature>
<dbReference type="InParanoid" id="A0A7M7SVC3"/>
<keyword evidence="4" id="KW-0862">Zinc</keyword>
<evidence type="ECO:0000256" key="4">
    <source>
        <dbReference type="ARBA" id="ARBA00022833"/>
    </source>
</evidence>
<dbReference type="OrthoDB" id="308464at2759"/>
<reference evidence="7" key="2">
    <citation type="submission" date="2021-01" db="UniProtKB">
        <authorList>
            <consortium name="EnsemblMetazoa"/>
        </authorList>
    </citation>
    <scope>IDENTIFICATION</scope>
</reference>
<dbReference type="InterPro" id="IPR042452">
    <property type="entry name" value="ZPR1_Znf1/2"/>
</dbReference>
<dbReference type="OMA" id="FREVVIM"/>
<dbReference type="Gene3D" id="2.60.120.1040">
    <property type="entry name" value="ZPR1, A/B domain"/>
    <property type="match status" value="2"/>
</dbReference>